<dbReference type="Proteomes" id="UP000504617">
    <property type="component" value="Unplaced"/>
</dbReference>
<dbReference type="InterPro" id="IPR050874">
    <property type="entry name" value="Diverse_PLD-related"/>
</dbReference>
<dbReference type="InterPro" id="IPR001736">
    <property type="entry name" value="PLipase_D/transphosphatidylase"/>
</dbReference>
<reference evidence="4" key="1">
    <citation type="submission" date="2025-08" db="UniProtKB">
        <authorList>
            <consortium name="RefSeq"/>
        </authorList>
    </citation>
    <scope>IDENTIFICATION</scope>
</reference>
<gene>
    <name evidence="4" type="primary">LOC106538811</name>
</gene>
<dbReference type="AlphaFoldDB" id="A0A6I9XWJ8"/>
<dbReference type="Pfam" id="PF13918">
    <property type="entry name" value="PLDc_3"/>
    <property type="match status" value="1"/>
</dbReference>
<dbReference type="Gene3D" id="3.30.870.10">
    <property type="entry name" value="Endonuclease Chain A"/>
    <property type="match status" value="1"/>
</dbReference>
<organism evidence="3 4">
    <name type="scientific">Thamnophis sirtalis</name>
    <dbReference type="NCBI Taxonomy" id="35019"/>
    <lineage>
        <taxon>Eukaryota</taxon>
        <taxon>Metazoa</taxon>
        <taxon>Chordata</taxon>
        <taxon>Craniata</taxon>
        <taxon>Vertebrata</taxon>
        <taxon>Euteleostomi</taxon>
        <taxon>Lepidosauria</taxon>
        <taxon>Squamata</taxon>
        <taxon>Bifurcata</taxon>
        <taxon>Unidentata</taxon>
        <taxon>Episquamata</taxon>
        <taxon>Toxicofera</taxon>
        <taxon>Serpentes</taxon>
        <taxon>Colubroidea</taxon>
        <taxon>Colubridae</taxon>
        <taxon>Natricinae</taxon>
        <taxon>Thamnophis</taxon>
    </lineage>
</organism>
<dbReference type="RefSeq" id="XP_013908910.1">
    <property type="nucleotide sequence ID" value="XM_014053435.1"/>
</dbReference>
<dbReference type="SMART" id="SM00155">
    <property type="entry name" value="PLDc"/>
    <property type="match status" value="1"/>
</dbReference>
<evidence type="ECO:0000313" key="3">
    <source>
        <dbReference type="Proteomes" id="UP000504617"/>
    </source>
</evidence>
<dbReference type="GeneID" id="106538811"/>
<dbReference type="PROSITE" id="PS50035">
    <property type="entry name" value="PLD"/>
    <property type="match status" value="1"/>
</dbReference>
<keyword evidence="3" id="KW-1185">Reference proteome</keyword>
<evidence type="ECO:0000313" key="4">
    <source>
        <dbReference type="RefSeq" id="XP_013908910.1"/>
    </source>
</evidence>
<dbReference type="PANTHER" id="PTHR10185">
    <property type="entry name" value="PHOSPHOLIPASE D - RELATED"/>
    <property type="match status" value="1"/>
</dbReference>
<sequence>MNECQNGLSRRPLILDQVPQKLLFCVTKQGQEVFDMLRSLPSRGVKLEIAVNSPQSSEDDTDELTRDGADVRYVKMKELTGGIVHTKLWVVDRKHLYIGSANMDWRSLTQVKELGIALYNCSCLAQDLHRIFAMYRILGKEGASLPTTWPRDLAAKSSLEEPRKIQLNGVEAQVYISSSPPALCSTGRTSDLSAILSTIGDAQEFIYISVMDYEPQCIYCNPKR</sequence>
<name>A0A6I9XWJ8_9SAUR</name>
<dbReference type="SUPFAM" id="SSF56024">
    <property type="entry name" value="Phospholipase D/nuclease"/>
    <property type="match status" value="1"/>
</dbReference>
<proteinExistence type="inferred from homology"/>
<evidence type="ECO:0000256" key="1">
    <source>
        <dbReference type="ARBA" id="ARBA00008664"/>
    </source>
</evidence>
<comment type="similarity">
    <text evidence="1">Belongs to the phospholipase D family.</text>
</comment>
<dbReference type="InterPro" id="IPR032803">
    <property type="entry name" value="PLDc_3"/>
</dbReference>
<dbReference type="KEGG" id="tsr:106538811"/>
<protein>
    <submittedName>
        <fullName evidence="4">Phospholipase D3-like</fullName>
    </submittedName>
</protein>
<evidence type="ECO:0000259" key="2">
    <source>
        <dbReference type="PROSITE" id="PS50035"/>
    </source>
</evidence>
<dbReference type="PANTHER" id="PTHR10185:SF26">
    <property type="entry name" value="PHOSPHOLIPASE D FAMILY, MEMBER 7"/>
    <property type="match status" value="1"/>
</dbReference>
<accession>A0A6I9XWJ8</accession>
<feature type="domain" description="PLD phosphodiesterase" evidence="2">
    <location>
        <begin position="80"/>
        <end position="107"/>
    </location>
</feature>
<dbReference type="GO" id="GO:0003824">
    <property type="term" value="F:catalytic activity"/>
    <property type="evidence" value="ECO:0007669"/>
    <property type="project" value="InterPro"/>
</dbReference>
<dbReference type="OrthoDB" id="1923775at2759"/>